<feature type="transmembrane region" description="Helical" evidence="6">
    <location>
        <begin position="247"/>
        <end position="264"/>
    </location>
</feature>
<feature type="transmembrane region" description="Helical" evidence="6">
    <location>
        <begin position="87"/>
        <end position="106"/>
    </location>
</feature>
<proteinExistence type="predicted"/>
<dbReference type="GO" id="GO:0005886">
    <property type="term" value="C:plasma membrane"/>
    <property type="evidence" value="ECO:0007669"/>
    <property type="project" value="TreeGrafter"/>
</dbReference>
<evidence type="ECO:0000256" key="2">
    <source>
        <dbReference type="ARBA" id="ARBA00022692"/>
    </source>
</evidence>
<dbReference type="eggNOG" id="COG2271">
    <property type="taxonomic scope" value="Bacteria"/>
</dbReference>
<evidence type="ECO:0000256" key="6">
    <source>
        <dbReference type="SAM" id="Phobius"/>
    </source>
</evidence>
<dbReference type="InterPro" id="IPR020846">
    <property type="entry name" value="MFS_dom"/>
</dbReference>
<comment type="subcellular location">
    <subcellularLocation>
        <location evidence="1">Membrane</location>
        <topology evidence="1">Multi-pass membrane protein</topology>
    </subcellularLocation>
</comment>
<feature type="transmembrane region" description="Helical" evidence="6">
    <location>
        <begin position="402"/>
        <end position="421"/>
    </location>
</feature>
<dbReference type="PATRIC" id="fig|1088721.3.peg.3367"/>
<reference evidence="8 9" key="1">
    <citation type="journal article" date="2012" name="J. Bacteriol.">
        <title>Genome sequence of benzo(a)pyrene-degrading bacterium Novosphingobium pentaromativorans US6-1.</title>
        <authorList>
            <person name="Luo Y.R."/>
            <person name="Kang S.G."/>
            <person name="Kim S.J."/>
            <person name="Kim M.R."/>
            <person name="Li N."/>
            <person name="Lee J.H."/>
            <person name="Kwon K.K."/>
        </authorList>
    </citation>
    <scope>NUCLEOTIDE SEQUENCE [LARGE SCALE GENOMIC DNA]</scope>
    <source>
        <strain evidence="8 9">US6-1</strain>
    </source>
</reference>
<dbReference type="AlphaFoldDB" id="G6EGI4"/>
<dbReference type="PANTHER" id="PTHR23508">
    <property type="entry name" value="CARBOXYLIC ACID TRANSPORTER PROTEIN HOMOLOG"/>
    <property type="match status" value="1"/>
</dbReference>
<feature type="transmembrane region" description="Helical" evidence="6">
    <location>
        <begin position="374"/>
        <end position="396"/>
    </location>
</feature>
<evidence type="ECO:0000256" key="3">
    <source>
        <dbReference type="ARBA" id="ARBA00022989"/>
    </source>
</evidence>
<comment type="caution">
    <text evidence="8">The sequence shown here is derived from an EMBL/GenBank/DDBJ whole genome shotgun (WGS) entry which is preliminary data.</text>
</comment>
<dbReference type="Proteomes" id="UP000004030">
    <property type="component" value="Unassembled WGS sequence"/>
</dbReference>
<dbReference type="PANTHER" id="PTHR23508:SF10">
    <property type="entry name" value="CARBOXYLIC ACID TRANSPORTER PROTEIN HOMOLOG"/>
    <property type="match status" value="1"/>
</dbReference>
<organism evidence="8 9">
    <name type="scientific">Novosphingobium pentaromativorans US6-1</name>
    <dbReference type="NCBI Taxonomy" id="1088721"/>
    <lineage>
        <taxon>Bacteria</taxon>
        <taxon>Pseudomonadati</taxon>
        <taxon>Pseudomonadota</taxon>
        <taxon>Alphaproteobacteria</taxon>
        <taxon>Sphingomonadales</taxon>
        <taxon>Sphingomonadaceae</taxon>
        <taxon>Novosphingobium</taxon>
    </lineage>
</organism>
<dbReference type="InterPro" id="IPR011701">
    <property type="entry name" value="MFS"/>
</dbReference>
<dbReference type="EMBL" id="AGFM01000055">
    <property type="protein sequence ID" value="EHJ59531.1"/>
    <property type="molecule type" value="Genomic_DNA"/>
</dbReference>
<feature type="transmembrane region" description="Helical" evidence="6">
    <location>
        <begin position="60"/>
        <end position="80"/>
    </location>
</feature>
<sequence>MPMSGNPQLAEDSGASAGRNLGLGLCAFTLMLDGLDNQILGLVMPSLMADWGLERSTFTPFIIATVVLMSAGTSLGGWLGDRFGRKPILFASLALLGALTIASGLANNPSQLLVLRGLSALGMGGVMPNATALLAEYVSLRHRSLSVSLGVAAIPLGGVMGGVLGSIILPAFGWRTMFFMAGGITLLAAFVISSLLPESPALKTARSRPASPGRNEPGEAGYAPQEGPADHGGKQTIFSKALRRDTLALWCALFFSMLGVYSMINWVPTLLSQQGYGLSTASLGLALFNAGGILASVVVAAAMDRYGSRKPLLLTGLVGGLVAMAAIPALAPGNAPILAIVPLGAMGFFIAGMQAALIAFSAQVYPTAMRSTGMGAMMAFGRLGALASSVTGTVILGLGSAHFLAAMGATIVIAGFTSLLARSRAASPRPLRQPVAAAT</sequence>
<evidence type="ECO:0000259" key="7">
    <source>
        <dbReference type="PROSITE" id="PS50850"/>
    </source>
</evidence>
<evidence type="ECO:0000313" key="9">
    <source>
        <dbReference type="Proteomes" id="UP000004030"/>
    </source>
</evidence>
<dbReference type="Pfam" id="PF07690">
    <property type="entry name" value="MFS_1"/>
    <property type="match status" value="1"/>
</dbReference>
<dbReference type="GO" id="GO:0046943">
    <property type="term" value="F:carboxylic acid transmembrane transporter activity"/>
    <property type="evidence" value="ECO:0007669"/>
    <property type="project" value="TreeGrafter"/>
</dbReference>
<accession>G6EGI4</accession>
<keyword evidence="3 6" id="KW-1133">Transmembrane helix</keyword>
<keyword evidence="4 6" id="KW-0472">Membrane</keyword>
<feature type="transmembrane region" description="Helical" evidence="6">
    <location>
        <begin position="337"/>
        <end position="362"/>
    </location>
</feature>
<dbReference type="InterPro" id="IPR036259">
    <property type="entry name" value="MFS_trans_sf"/>
</dbReference>
<feature type="domain" description="Major facilitator superfamily (MFS) profile" evidence="7">
    <location>
        <begin position="22"/>
        <end position="426"/>
    </location>
</feature>
<evidence type="ECO:0000313" key="8">
    <source>
        <dbReference type="EMBL" id="EHJ59531.1"/>
    </source>
</evidence>
<feature type="transmembrane region" description="Helical" evidence="6">
    <location>
        <begin position="147"/>
        <end position="172"/>
    </location>
</feature>
<evidence type="ECO:0000256" key="5">
    <source>
        <dbReference type="SAM" id="MobiDB-lite"/>
    </source>
</evidence>
<feature type="transmembrane region" description="Helical" evidence="6">
    <location>
        <begin position="276"/>
        <end position="300"/>
    </location>
</feature>
<keyword evidence="9" id="KW-1185">Reference proteome</keyword>
<gene>
    <name evidence="8" type="ORF">NSU_3414</name>
</gene>
<dbReference type="Gene3D" id="1.20.1250.20">
    <property type="entry name" value="MFS general substrate transporter like domains"/>
    <property type="match status" value="1"/>
</dbReference>
<evidence type="ECO:0000256" key="1">
    <source>
        <dbReference type="ARBA" id="ARBA00004141"/>
    </source>
</evidence>
<name>G6EGI4_9SPHN</name>
<feature type="region of interest" description="Disordered" evidence="5">
    <location>
        <begin position="203"/>
        <end position="233"/>
    </location>
</feature>
<dbReference type="SUPFAM" id="SSF103473">
    <property type="entry name" value="MFS general substrate transporter"/>
    <property type="match status" value="1"/>
</dbReference>
<feature type="transmembrane region" description="Helical" evidence="6">
    <location>
        <begin position="178"/>
        <end position="196"/>
    </location>
</feature>
<evidence type="ECO:0000256" key="4">
    <source>
        <dbReference type="ARBA" id="ARBA00023136"/>
    </source>
</evidence>
<dbReference type="PROSITE" id="PS50850">
    <property type="entry name" value="MFS"/>
    <property type="match status" value="1"/>
</dbReference>
<keyword evidence="2 6" id="KW-0812">Transmembrane</keyword>
<feature type="transmembrane region" description="Helical" evidence="6">
    <location>
        <begin position="312"/>
        <end position="331"/>
    </location>
</feature>
<protein>
    <recommendedName>
        <fullName evidence="7">Major facilitator superfamily (MFS) profile domain-containing protein</fullName>
    </recommendedName>
</protein>
<feature type="transmembrane region" description="Helical" evidence="6">
    <location>
        <begin position="21"/>
        <end position="40"/>
    </location>
</feature>
<feature type="transmembrane region" description="Helical" evidence="6">
    <location>
        <begin position="112"/>
        <end position="135"/>
    </location>
</feature>